<evidence type="ECO:0000313" key="1">
    <source>
        <dbReference type="EMBL" id="OAA36264.1"/>
    </source>
</evidence>
<dbReference type="Proteomes" id="UP000243498">
    <property type="component" value="Unassembled WGS sequence"/>
</dbReference>
<dbReference type="EMBL" id="AZHC01000036">
    <property type="protein sequence ID" value="OAA36264.1"/>
    <property type="molecule type" value="Genomic_DNA"/>
</dbReference>
<dbReference type="AlphaFoldDB" id="A0A166XWL6"/>
<reference evidence="1 2" key="1">
    <citation type="journal article" date="2016" name="Genome Biol. Evol.">
        <title>Divergent and convergent evolution of fungal pathogenicity.</title>
        <authorList>
            <person name="Shang Y."/>
            <person name="Xiao G."/>
            <person name="Zheng P."/>
            <person name="Cen K."/>
            <person name="Zhan S."/>
            <person name="Wang C."/>
        </authorList>
    </citation>
    <scope>NUCLEOTIDE SEQUENCE [LARGE SCALE GENOMIC DNA]</scope>
    <source>
        <strain evidence="1 2">RCEF 4871</strain>
    </source>
</reference>
<name>A0A166XWL6_METRR</name>
<proteinExistence type="predicted"/>
<keyword evidence="2" id="KW-1185">Reference proteome</keyword>
<comment type="caution">
    <text evidence="1">The sequence shown here is derived from an EMBL/GenBank/DDBJ whole genome shotgun (WGS) entry which is preliminary data.</text>
</comment>
<sequence>MFGHENIRPVNIILTKQQLQHHARLIENIHQANDGTYDCPRNSVICGPFSSSICQEKRTNDEVLGKQQSSDLDGLVLALELPSLLYSMSTVWESSVGGGSRTACTEWVPKWALQKNLVTTQVSRR</sequence>
<accession>A0A166XWL6</accession>
<gene>
    <name evidence="1" type="ORF">NOR_07609</name>
</gene>
<protein>
    <submittedName>
        <fullName evidence="1">Uncharacterized protein</fullName>
    </submittedName>
</protein>
<evidence type="ECO:0000313" key="2">
    <source>
        <dbReference type="Proteomes" id="UP000243498"/>
    </source>
</evidence>
<organism evidence="1 2">
    <name type="scientific">Metarhizium rileyi (strain RCEF 4871)</name>
    <name type="common">Nomuraea rileyi</name>
    <dbReference type="NCBI Taxonomy" id="1649241"/>
    <lineage>
        <taxon>Eukaryota</taxon>
        <taxon>Fungi</taxon>
        <taxon>Dikarya</taxon>
        <taxon>Ascomycota</taxon>
        <taxon>Pezizomycotina</taxon>
        <taxon>Sordariomycetes</taxon>
        <taxon>Hypocreomycetidae</taxon>
        <taxon>Hypocreales</taxon>
        <taxon>Clavicipitaceae</taxon>
        <taxon>Metarhizium</taxon>
    </lineage>
</organism>